<sequence>MYSPVKSSQLYKVVATQIKERIISGELETGDRLPPEQGLAEQFEVSRTVIREAIKSLEREGLVEVQQGRGTHVTNGTSSAFKESFSLMMSMSSDRISDDLVEVRALLEPEIAAMAARRATDEDIDVLEKAVATMEAGLADPESFVSADSAFHMALANATKNKLIVRMLEPIVDLLHEMRISISETPSGLQHGQYHHMRILAAIKAHDADAARQEMLLHMEQIQQDIKLRPGP</sequence>
<dbReference type="Pfam" id="PF07729">
    <property type="entry name" value="FCD"/>
    <property type="match status" value="1"/>
</dbReference>
<dbReference type="CDD" id="cd07377">
    <property type="entry name" value="WHTH_GntR"/>
    <property type="match status" value="1"/>
</dbReference>
<evidence type="ECO:0000313" key="6">
    <source>
        <dbReference type="Proteomes" id="UP000215027"/>
    </source>
</evidence>
<dbReference type="Gene3D" id="1.10.10.10">
    <property type="entry name" value="Winged helix-like DNA-binding domain superfamily/Winged helix DNA-binding domain"/>
    <property type="match status" value="1"/>
</dbReference>
<evidence type="ECO:0000313" key="5">
    <source>
        <dbReference type="EMBL" id="CUS03274.2"/>
    </source>
</evidence>
<dbReference type="PRINTS" id="PR00035">
    <property type="entry name" value="HTHGNTR"/>
</dbReference>
<dbReference type="PROSITE" id="PS50949">
    <property type="entry name" value="HTH_GNTR"/>
    <property type="match status" value="1"/>
</dbReference>
<organism evidence="5 6">
    <name type="scientific">Candidatus Promineifilum breve</name>
    <dbReference type="NCBI Taxonomy" id="1806508"/>
    <lineage>
        <taxon>Bacteria</taxon>
        <taxon>Bacillati</taxon>
        <taxon>Chloroflexota</taxon>
        <taxon>Ardenticatenia</taxon>
        <taxon>Candidatus Promineifilales</taxon>
        <taxon>Candidatus Promineifilaceae</taxon>
        <taxon>Candidatus Promineifilum</taxon>
    </lineage>
</organism>
<evidence type="ECO:0000256" key="2">
    <source>
        <dbReference type="ARBA" id="ARBA00023125"/>
    </source>
</evidence>
<dbReference type="PANTHER" id="PTHR43537">
    <property type="entry name" value="TRANSCRIPTIONAL REGULATOR, GNTR FAMILY"/>
    <property type="match status" value="1"/>
</dbReference>
<evidence type="ECO:0000256" key="1">
    <source>
        <dbReference type="ARBA" id="ARBA00023015"/>
    </source>
</evidence>
<dbReference type="InterPro" id="IPR008920">
    <property type="entry name" value="TF_FadR/GntR_C"/>
</dbReference>
<dbReference type="RefSeq" id="WP_095042792.1">
    <property type="nucleotide sequence ID" value="NZ_LN890655.1"/>
</dbReference>
<dbReference type="InterPro" id="IPR036390">
    <property type="entry name" value="WH_DNA-bd_sf"/>
</dbReference>
<dbReference type="AlphaFoldDB" id="A0A160T162"/>
<keyword evidence="2" id="KW-0238">DNA-binding</keyword>
<dbReference type="SUPFAM" id="SSF48008">
    <property type="entry name" value="GntR ligand-binding domain-like"/>
    <property type="match status" value="1"/>
</dbReference>
<evidence type="ECO:0000259" key="4">
    <source>
        <dbReference type="PROSITE" id="PS50949"/>
    </source>
</evidence>
<accession>A0A160T162</accession>
<dbReference type="EMBL" id="LN890655">
    <property type="protein sequence ID" value="CUS03274.2"/>
    <property type="molecule type" value="Genomic_DNA"/>
</dbReference>
<keyword evidence="3" id="KW-0804">Transcription</keyword>
<dbReference type="GO" id="GO:0003677">
    <property type="term" value="F:DNA binding"/>
    <property type="evidence" value="ECO:0007669"/>
    <property type="project" value="UniProtKB-KW"/>
</dbReference>
<feature type="domain" description="HTH gntR-type" evidence="4">
    <location>
        <begin position="8"/>
        <end position="76"/>
    </location>
</feature>
<dbReference type="Gene3D" id="1.20.120.530">
    <property type="entry name" value="GntR ligand-binding domain-like"/>
    <property type="match status" value="1"/>
</dbReference>
<dbReference type="SUPFAM" id="SSF46785">
    <property type="entry name" value="Winged helix' DNA-binding domain"/>
    <property type="match status" value="1"/>
</dbReference>
<dbReference type="InterPro" id="IPR036388">
    <property type="entry name" value="WH-like_DNA-bd_sf"/>
</dbReference>
<dbReference type="OrthoDB" id="369138at2"/>
<reference evidence="5" key="1">
    <citation type="submission" date="2016-01" db="EMBL/GenBank/DDBJ databases">
        <authorList>
            <person name="Mcilroy J.S."/>
            <person name="Karst M S."/>
            <person name="Albertsen M."/>
        </authorList>
    </citation>
    <scope>NUCLEOTIDE SEQUENCE</scope>
    <source>
        <strain evidence="5">Cfx-K</strain>
    </source>
</reference>
<dbReference type="SMART" id="SM00895">
    <property type="entry name" value="FCD"/>
    <property type="match status" value="1"/>
</dbReference>
<name>A0A160T162_9CHLR</name>
<dbReference type="KEGG" id="pbf:CFX0092_A1396"/>
<evidence type="ECO:0000256" key="3">
    <source>
        <dbReference type="ARBA" id="ARBA00023163"/>
    </source>
</evidence>
<dbReference type="InterPro" id="IPR000524">
    <property type="entry name" value="Tscrpt_reg_HTH_GntR"/>
</dbReference>
<dbReference type="PANTHER" id="PTHR43537:SF5">
    <property type="entry name" value="UXU OPERON TRANSCRIPTIONAL REGULATOR"/>
    <property type="match status" value="1"/>
</dbReference>
<dbReference type="Proteomes" id="UP000215027">
    <property type="component" value="Chromosome I"/>
</dbReference>
<dbReference type="Pfam" id="PF00392">
    <property type="entry name" value="GntR"/>
    <property type="match status" value="1"/>
</dbReference>
<proteinExistence type="predicted"/>
<keyword evidence="1" id="KW-0805">Transcription regulation</keyword>
<dbReference type="GO" id="GO:0003700">
    <property type="term" value="F:DNA-binding transcription factor activity"/>
    <property type="evidence" value="ECO:0007669"/>
    <property type="project" value="InterPro"/>
</dbReference>
<keyword evidence="6" id="KW-1185">Reference proteome</keyword>
<protein>
    <submittedName>
        <fullName evidence="5">GntR domain protein</fullName>
    </submittedName>
</protein>
<gene>
    <name evidence="5" type="ORF">CFX0092_A1396</name>
</gene>
<dbReference type="SMART" id="SM00345">
    <property type="entry name" value="HTH_GNTR"/>
    <property type="match status" value="1"/>
</dbReference>
<dbReference type="InterPro" id="IPR011711">
    <property type="entry name" value="GntR_C"/>
</dbReference>